<name>A0A1M6W179_9BACT</name>
<dbReference type="Gene3D" id="1.20.120.1770">
    <property type="match status" value="1"/>
</dbReference>
<evidence type="ECO:0000313" key="2">
    <source>
        <dbReference type="EMBL" id="SHK87439.1"/>
    </source>
</evidence>
<proteinExistence type="predicted"/>
<feature type="transmembrane region" description="Helical" evidence="1">
    <location>
        <begin position="105"/>
        <end position="124"/>
    </location>
</feature>
<dbReference type="AlphaFoldDB" id="A0A1M6W179"/>
<organism evidence="2 3">
    <name type="scientific">Rhodothermus profundi</name>
    <dbReference type="NCBI Taxonomy" id="633813"/>
    <lineage>
        <taxon>Bacteria</taxon>
        <taxon>Pseudomonadati</taxon>
        <taxon>Rhodothermota</taxon>
        <taxon>Rhodothermia</taxon>
        <taxon>Rhodothermales</taxon>
        <taxon>Rhodothermaceae</taxon>
        <taxon>Rhodothermus</taxon>
    </lineage>
</organism>
<keyword evidence="1" id="KW-0812">Transmembrane</keyword>
<dbReference type="EMBL" id="FRAU01000007">
    <property type="protein sequence ID" value="SHK87439.1"/>
    <property type="molecule type" value="Genomic_DNA"/>
</dbReference>
<feature type="transmembrane region" description="Helical" evidence="1">
    <location>
        <begin position="218"/>
        <end position="236"/>
    </location>
</feature>
<evidence type="ECO:0000256" key="1">
    <source>
        <dbReference type="SAM" id="Phobius"/>
    </source>
</evidence>
<dbReference type="STRING" id="633813.SAMN04488087_2197"/>
<dbReference type="OrthoDB" id="9792508at2"/>
<evidence type="ECO:0000313" key="3">
    <source>
        <dbReference type="Proteomes" id="UP000185812"/>
    </source>
</evidence>
<keyword evidence="3" id="KW-1185">Reference proteome</keyword>
<dbReference type="RefSeq" id="WP_072716018.1">
    <property type="nucleotide sequence ID" value="NZ_FRAU01000007.1"/>
</dbReference>
<keyword evidence="1" id="KW-0472">Membrane</keyword>
<accession>A0A1M6W179</accession>
<evidence type="ECO:0008006" key="4">
    <source>
        <dbReference type="Google" id="ProtNLM"/>
    </source>
</evidence>
<reference evidence="3" key="1">
    <citation type="submission" date="2016-11" db="EMBL/GenBank/DDBJ databases">
        <authorList>
            <person name="Varghese N."/>
            <person name="Submissions S."/>
        </authorList>
    </citation>
    <scope>NUCLEOTIDE SEQUENCE [LARGE SCALE GENOMIC DNA]</scope>
    <source>
        <strain evidence="3">DSM 22212</strain>
    </source>
</reference>
<sequence>MRYGWIVILWIVPAIRAQPVLQAPVGLMQQAPGAFLARAQPSAFEQLVQMSSGRVVAPSPTDSLPEGMPLNTRLLWGRKGLLRILGLAPATRRRELEIRRTMLQWHQRLALVTFAALTTQVILGEVLASDRARYYQKLQPIHQPLGYVTFGLYLTTASLSLGAPPARRYTPGFSSIKLHRALALIHFTGMMLQPWLGRRLRLAPSPASYERRLRTHRWVGRLTFGAYTAAFLVILLPY</sequence>
<dbReference type="Proteomes" id="UP000185812">
    <property type="component" value="Unassembled WGS sequence"/>
</dbReference>
<protein>
    <recommendedName>
        <fullName evidence="4">Cytochrome b561</fullName>
    </recommendedName>
</protein>
<feature type="transmembrane region" description="Helical" evidence="1">
    <location>
        <begin position="145"/>
        <end position="166"/>
    </location>
</feature>
<gene>
    <name evidence="2" type="ORF">SAMN04488087_2197</name>
</gene>
<keyword evidence="1" id="KW-1133">Transmembrane helix</keyword>